<accession>A0A9X3MUD7</accession>
<dbReference type="AlphaFoldDB" id="A0A9X3MUD7"/>
<dbReference type="RefSeq" id="WP_270042114.1">
    <property type="nucleotide sequence ID" value="NZ_JAPDOD010000021.1"/>
</dbReference>
<dbReference type="EMBL" id="JAPDOD010000021">
    <property type="protein sequence ID" value="MDA0162874.1"/>
    <property type="molecule type" value="Genomic_DNA"/>
</dbReference>
<reference evidence="1" key="1">
    <citation type="submission" date="2022-10" db="EMBL/GenBank/DDBJ databases">
        <title>The WGS of Solirubrobacter ginsenosidimutans DSM 21036.</title>
        <authorList>
            <person name="Jiang Z."/>
        </authorList>
    </citation>
    <scope>NUCLEOTIDE SEQUENCE</scope>
    <source>
        <strain evidence="1">DSM 21036</strain>
    </source>
</reference>
<proteinExistence type="predicted"/>
<evidence type="ECO:0000313" key="1">
    <source>
        <dbReference type="EMBL" id="MDA0162874.1"/>
    </source>
</evidence>
<keyword evidence="2" id="KW-1185">Reference proteome</keyword>
<gene>
    <name evidence="1" type="ORF">OM076_21550</name>
</gene>
<name>A0A9X3MUD7_9ACTN</name>
<organism evidence="1 2">
    <name type="scientific">Solirubrobacter ginsenosidimutans</name>
    <dbReference type="NCBI Taxonomy" id="490573"/>
    <lineage>
        <taxon>Bacteria</taxon>
        <taxon>Bacillati</taxon>
        <taxon>Actinomycetota</taxon>
        <taxon>Thermoleophilia</taxon>
        <taxon>Solirubrobacterales</taxon>
        <taxon>Solirubrobacteraceae</taxon>
        <taxon>Solirubrobacter</taxon>
    </lineage>
</organism>
<sequence length="86" mass="10002">MATRPWTVEGPVDLEFDDVTRERNRSELTDPHLKRRFRRKHPLRRGADYDEMVRALDFVWDCPADGSVNVTGFCCATCGRSRAEFL</sequence>
<comment type="caution">
    <text evidence="1">The sequence shown here is derived from an EMBL/GenBank/DDBJ whole genome shotgun (WGS) entry which is preliminary data.</text>
</comment>
<protein>
    <submittedName>
        <fullName evidence="1">Uncharacterized protein</fullName>
    </submittedName>
</protein>
<evidence type="ECO:0000313" key="2">
    <source>
        <dbReference type="Proteomes" id="UP001149140"/>
    </source>
</evidence>
<dbReference type="Proteomes" id="UP001149140">
    <property type="component" value="Unassembled WGS sequence"/>
</dbReference>